<dbReference type="EMBL" id="JAGTTL010000033">
    <property type="protein sequence ID" value="KAK6295948.1"/>
    <property type="molecule type" value="Genomic_DNA"/>
</dbReference>
<protein>
    <submittedName>
        <fullName evidence="2">Uncharacterized protein</fullName>
    </submittedName>
</protein>
<organism evidence="2 3">
    <name type="scientific">Coregonus suidteri</name>
    <dbReference type="NCBI Taxonomy" id="861788"/>
    <lineage>
        <taxon>Eukaryota</taxon>
        <taxon>Metazoa</taxon>
        <taxon>Chordata</taxon>
        <taxon>Craniata</taxon>
        <taxon>Vertebrata</taxon>
        <taxon>Euteleostomi</taxon>
        <taxon>Actinopterygii</taxon>
        <taxon>Neopterygii</taxon>
        <taxon>Teleostei</taxon>
        <taxon>Protacanthopterygii</taxon>
        <taxon>Salmoniformes</taxon>
        <taxon>Salmonidae</taxon>
        <taxon>Coregoninae</taxon>
        <taxon>Coregonus</taxon>
    </lineage>
</organism>
<evidence type="ECO:0000313" key="3">
    <source>
        <dbReference type="Proteomes" id="UP001356427"/>
    </source>
</evidence>
<reference evidence="2 3" key="1">
    <citation type="submission" date="2021-04" db="EMBL/GenBank/DDBJ databases">
        <authorList>
            <person name="De Guttry C."/>
            <person name="Zahm M."/>
            <person name="Klopp C."/>
            <person name="Cabau C."/>
            <person name="Louis A."/>
            <person name="Berthelot C."/>
            <person name="Parey E."/>
            <person name="Roest Crollius H."/>
            <person name="Montfort J."/>
            <person name="Robinson-Rechavi M."/>
            <person name="Bucao C."/>
            <person name="Bouchez O."/>
            <person name="Gislard M."/>
            <person name="Lluch J."/>
            <person name="Milhes M."/>
            <person name="Lampietro C."/>
            <person name="Lopez Roques C."/>
            <person name="Donnadieu C."/>
            <person name="Braasch I."/>
            <person name="Desvignes T."/>
            <person name="Postlethwait J."/>
            <person name="Bobe J."/>
            <person name="Wedekind C."/>
            <person name="Guiguen Y."/>
        </authorList>
    </citation>
    <scope>NUCLEOTIDE SEQUENCE [LARGE SCALE GENOMIC DNA]</scope>
    <source>
        <strain evidence="2">Cs_M1</strain>
        <tissue evidence="2">Blood</tissue>
    </source>
</reference>
<dbReference type="Proteomes" id="UP001356427">
    <property type="component" value="Unassembled WGS sequence"/>
</dbReference>
<dbReference type="AlphaFoldDB" id="A0AAN8KQX8"/>
<evidence type="ECO:0000256" key="1">
    <source>
        <dbReference type="SAM" id="MobiDB-lite"/>
    </source>
</evidence>
<name>A0AAN8KQX8_9TELE</name>
<keyword evidence="3" id="KW-1185">Reference proteome</keyword>
<gene>
    <name evidence="2" type="ORF">J4Q44_G00336610</name>
</gene>
<comment type="caution">
    <text evidence="2">The sequence shown here is derived from an EMBL/GenBank/DDBJ whole genome shotgun (WGS) entry which is preliminary data.</text>
</comment>
<sequence length="121" mass="13171">MLQTQSDGQYEKNPGASPSEGENRDDCHPHQPLTIPQQCKEDQSGSKTEVYYENQLFPWRCNITASTAVVPFQAGVAAVNIPPHPGFISIGPSPDCVQAALPHSIHLNTSFFNDAVKTHQG</sequence>
<accession>A0AAN8KQX8</accession>
<proteinExistence type="predicted"/>
<evidence type="ECO:0000313" key="2">
    <source>
        <dbReference type="EMBL" id="KAK6295948.1"/>
    </source>
</evidence>
<feature type="region of interest" description="Disordered" evidence="1">
    <location>
        <begin position="1"/>
        <end position="45"/>
    </location>
</feature>